<dbReference type="InterPro" id="IPR010982">
    <property type="entry name" value="Lambda_DNA-bd_dom_sf"/>
</dbReference>
<accession>A0A7Y9LEL1</accession>
<reference evidence="2 3" key="1">
    <citation type="submission" date="2020-07" db="EMBL/GenBank/DDBJ databases">
        <title>Sequencing the genomes of 1000 actinobacteria strains.</title>
        <authorList>
            <person name="Klenk H.-P."/>
        </authorList>
    </citation>
    <scope>NUCLEOTIDE SEQUENCE [LARGE SCALE GENOMIC DNA]</scope>
    <source>
        <strain evidence="2 3">DSM 22083</strain>
    </source>
</reference>
<evidence type="ECO:0000313" key="3">
    <source>
        <dbReference type="Proteomes" id="UP000569914"/>
    </source>
</evidence>
<dbReference type="InterPro" id="IPR001387">
    <property type="entry name" value="Cro/C1-type_HTH"/>
</dbReference>
<comment type="caution">
    <text evidence="2">The sequence shown here is derived from an EMBL/GenBank/DDBJ whole genome shotgun (WGS) entry which is preliminary data.</text>
</comment>
<dbReference type="AlphaFoldDB" id="A0A7Y9LEL1"/>
<feature type="domain" description="HTH cro/C1-type" evidence="1">
    <location>
        <begin position="96"/>
        <end position="128"/>
    </location>
</feature>
<protein>
    <submittedName>
        <fullName evidence="2">Ribosome-binding protein aMBF1 (Putative translation factor)</fullName>
    </submittedName>
</protein>
<dbReference type="GO" id="GO:0003677">
    <property type="term" value="F:DNA binding"/>
    <property type="evidence" value="ECO:0007669"/>
    <property type="project" value="InterPro"/>
</dbReference>
<name>A0A7Y9LEL1_9ACTN</name>
<dbReference type="Pfam" id="PF13560">
    <property type="entry name" value="HTH_31"/>
    <property type="match status" value="1"/>
</dbReference>
<evidence type="ECO:0000313" key="2">
    <source>
        <dbReference type="EMBL" id="NYE73963.1"/>
    </source>
</evidence>
<sequence>MIFRHIDVSPDAPVEEWGVEGILAAIDRGTIRHWRRIAAAVRKDPQGEVAADLDQALTGAESEASAAVLRLVLDRARETSEQRVARRFRMAIARSGLTQAEFAARLGTSASRLSTYVTGSVVPSAAMLDRAERLVELIETEQSASA</sequence>
<dbReference type="CDD" id="cd00093">
    <property type="entry name" value="HTH_XRE"/>
    <property type="match status" value="1"/>
</dbReference>
<dbReference type="Gene3D" id="1.10.260.40">
    <property type="entry name" value="lambda repressor-like DNA-binding domains"/>
    <property type="match status" value="1"/>
</dbReference>
<keyword evidence="3" id="KW-1185">Reference proteome</keyword>
<dbReference type="PROSITE" id="PS50943">
    <property type="entry name" value="HTH_CROC1"/>
    <property type="match status" value="1"/>
</dbReference>
<gene>
    <name evidence="2" type="ORF">BKA15_005292</name>
</gene>
<proteinExistence type="predicted"/>
<dbReference type="EMBL" id="JACCBU010000001">
    <property type="protein sequence ID" value="NYE73963.1"/>
    <property type="molecule type" value="Genomic_DNA"/>
</dbReference>
<dbReference type="SUPFAM" id="SSF47413">
    <property type="entry name" value="lambda repressor-like DNA-binding domains"/>
    <property type="match status" value="1"/>
</dbReference>
<dbReference type="RefSeq" id="WP_179755886.1">
    <property type="nucleotide sequence ID" value="NZ_JACCBU010000001.1"/>
</dbReference>
<organism evidence="2 3">
    <name type="scientific">Microlunatus parietis</name>
    <dbReference type="NCBI Taxonomy" id="682979"/>
    <lineage>
        <taxon>Bacteria</taxon>
        <taxon>Bacillati</taxon>
        <taxon>Actinomycetota</taxon>
        <taxon>Actinomycetes</taxon>
        <taxon>Propionibacteriales</taxon>
        <taxon>Propionibacteriaceae</taxon>
        <taxon>Microlunatus</taxon>
    </lineage>
</organism>
<evidence type="ECO:0000259" key="1">
    <source>
        <dbReference type="PROSITE" id="PS50943"/>
    </source>
</evidence>
<dbReference type="SMART" id="SM00530">
    <property type="entry name" value="HTH_XRE"/>
    <property type="match status" value="1"/>
</dbReference>
<dbReference type="Proteomes" id="UP000569914">
    <property type="component" value="Unassembled WGS sequence"/>
</dbReference>